<feature type="domain" description="Alpha 1,4-glycosyltransferase" evidence="1">
    <location>
        <begin position="157"/>
        <end position="283"/>
    </location>
</feature>
<dbReference type="PANTHER" id="PTHR47213:SF1">
    <property type="entry name" value="OS07G0567300 PROTEIN"/>
    <property type="match status" value="1"/>
</dbReference>
<sequence length="284" mass="32603">MDEFLHQESCSIRVFMAWTMPPSQLSLTVHHQQTLESHFHLNACVVVLSDTIENDFFNTFLQKGFKVAVVQPNLHELLANTPADVLANVWVQWWHKIPLFHLHNTNLLRLGVLYKYGGVYMDMDVIVLKPLDSLCNTLGSEILANGEVCLNGAIMAFNKCSPFLRQCPEEFTATYNDTLLEWNGAELVTRVANFSTGNGVRSFQKQVLLREGKVRLSFFSFSRYFVAPTDKQQQVEEKELLTRIFEELFATHFWSRLTAVVVPEKGSLVETIFYQYCLHCTDIL</sequence>
<accession>A0ABP0W8C1</accession>
<gene>
    <name evidence="2" type="ORF">CSSPJE1EN1_LOCUS8509</name>
</gene>
<name>A0ABP0W8C1_9BRYO</name>
<dbReference type="InterPro" id="IPR007577">
    <property type="entry name" value="GlycoTrfase_DXD_sugar-bd_CS"/>
</dbReference>
<evidence type="ECO:0000313" key="3">
    <source>
        <dbReference type="Proteomes" id="UP001497444"/>
    </source>
</evidence>
<dbReference type="InterPro" id="IPR007652">
    <property type="entry name" value="A1-4-GlycosylTfrase_dom"/>
</dbReference>
<keyword evidence="3" id="KW-1185">Reference proteome</keyword>
<evidence type="ECO:0000313" key="2">
    <source>
        <dbReference type="EMBL" id="CAK9263031.1"/>
    </source>
</evidence>
<dbReference type="PANTHER" id="PTHR47213">
    <property type="entry name" value="OS07G0567300 PROTEIN"/>
    <property type="match status" value="1"/>
</dbReference>
<organism evidence="2 3">
    <name type="scientific">Sphagnum jensenii</name>
    <dbReference type="NCBI Taxonomy" id="128206"/>
    <lineage>
        <taxon>Eukaryota</taxon>
        <taxon>Viridiplantae</taxon>
        <taxon>Streptophyta</taxon>
        <taxon>Embryophyta</taxon>
        <taxon>Bryophyta</taxon>
        <taxon>Sphagnophytina</taxon>
        <taxon>Sphagnopsida</taxon>
        <taxon>Sphagnales</taxon>
        <taxon>Sphagnaceae</taxon>
        <taxon>Sphagnum</taxon>
    </lineage>
</organism>
<dbReference type="EMBL" id="OZ020110">
    <property type="protein sequence ID" value="CAK9263031.1"/>
    <property type="molecule type" value="Genomic_DNA"/>
</dbReference>
<dbReference type="InterPro" id="IPR044789">
    <property type="entry name" value="Put_A1-4-GlycosylTfrase_plant"/>
</dbReference>
<dbReference type="Pfam" id="PF04488">
    <property type="entry name" value="Gly_transf_sug"/>
    <property type="match status" value="1"/>
</dbReference>
<dbReference type="SUPFAM" id="SSF53448">
    <property type="entry name" value="Nucleotide-diphospho-sugar transferases"/>
    <property type="match status" value="1"/>
</dbReference>
<evidence type="ECO:0000259" key="1">
    <source>
        <dbReference type="Pfam" id="PF04572"/>
    </source>
</evidence>
<dbReference type="Gene3D" id="3.90.550.20">
    <property type="match status" value="1"/>
</dbReference>
<dbReference type="InterPro" id="IPR029044">
    <property type="entry name" value="Nucleotide-diphossugar_trans"/>
</dbReference>
<dbReference type="Pfam" id="PF04572">
    <property type="entry name" value="Gb3_synth"/>
    <property type="match status" value="1"/>
</dbReference>
<dbReference type="Proteomes" id="UP001497444">
    <property type="component" value="Chromosome 15"/>
</dbReference>
<proteinExistence type="predicted"/>
<protein>
    <recommendedName>
        <fullName evidence="1">Alpha 1,4-glycosyltransferase domain-containing protein</fullName>
    </recommendedName>
</protein>
<reference evidence="2" key="1">
    <citation type="submission" date="2024-02" db="EMBL/GenBank/DDBJ databases">
        <authorList>
            <consortium name="ELIXIR-Norway"/>
            <consortium name="Elixir Norway"/>
        </authorList>
    </citation>
    <scope>NUCLEOTIDE SEQUENCE</scope>
</reference>